<dbReference type="AlphaFoldDB" id="A0A1Q5SJ54"/>
<protein>
    <submittedName>
        <fullName evidence="2">Uncharacterized protein</fullName>
    </submittedName>
</protein>
<dbReference type="EMBL" id="MQMG01000085">
    <property type="protein sequence ID" value="OKO88032.1"/>
    <property type="molecule type" value="Genomic_DNA"/>
</dbReference>
<sequence>MSTDQKIQKERCGAAPFSASDGEAMKTRNASALKLIFYQLLFL</sequence>
<accession>A0A1Q5SJ54</accession>
<feature type="region of interest" description="Disordered" evidence="1">
    <location>
        <begin position="1"/>
        <end position="20"/>
    </location>
</feature>
<reference evidence="2 3" key="1">
    <citation type="submission" date="2016-11" db="EMBL/GenBank/DDBJ databases">
        <authorList>
            <person name="Kadnikov V."/>
            <person name="Nazina T."/>
        </authorList>
    </citation>
    <scope>NUCLEOTIDE SEQUENCE [LARGE SCALE GENOMIC DNA]</scope>
    <source>
        <strain evidence="2 3">1017</strain>
    </source>
</reference>
<evidence type="ECO:0000256" key="1">
    <source>
        <dbReference type="SAM" id="MobiDB-lite"/>
    </source>
</evidence>
<organism evidence="2 3">
    <name type="scientific">Geobacillus proteiniphilus</name>
    <dbReference type="NCBI Taxonomy" id="860353"/>
    <lineage>
        <taxon>Bacteria</taxon>
        <taxon>Bacillati</taxon>
        <taxon>Bacillota</taxon>
        <taxon>Bacilli</taxon>
        <taxon>Bacillales</taxon>
        <taxon>Anoxybacillaceae</taxon>
        <taxon>Geobacillus</taxon>
    </lineage>
</organism>
<reference evidence="3" key="2">
    <citation type="submission" date="2017-01" db="EMBL/GenBank/DDBJ databases">
        <title>Genome sequencing and annotation of Geobacillus sp. 1017, a Hydrocarbon-Oxidizing Thermophilic Bacterium Isolated from a Heavy Oil Reservoir (China).</title>
        <authorList>
            <person name="Kadnikov V.V."/>
            <person name="Mardanov A.V."/>
            <person name="Poltaraus A.B."/>
            <person name="Sokolova D.S."/>
            <person name="Semenova E.M."/>
            <person name="Ravin N.V."/>
            <person name="Tourova T.P."/>
            <person name="Nazina T.N."/>
        </authorList>
    </citation>
    <scope>NUCLEOTIDE SEQUENCE [LARGE SCALE GENOMIC DNA]</scope>
    <source>
        <strain evidence="3">1017</strain>
    </source>
</reference>
<dbReference type="Proteomes" id="UP000186030">
    <property type="component" value="Unassembled WGS sequence"/>
</dbReference>
<feature type="compositionally biased region" description="Basic and acidic residues" evidence="1">
    <location>
        <begin position="1"/>
        <end position="12"/>
    </location>
</feature>
<proteinExistence type="predicted"/>
<evidence type="ECO:0000313" key="3">
    <source>
        <dbReference type="Proteomes" id="UP000186030"/>
    </source>
</evidence>
<gene>
    <name evidence="2" type="ORF">BRO54_3753</name>
</gene>
<name>A0A1Q5SJ54_9BACL</name>
<evidence type="ECO:0000313" key="2">
    <source>
        <dbReference type="EMBL" id="OKO88032.1"/>
    </source>
</evidence>
<comment type="caution">
    <text evidence="2">The sequence shown here is derived from an EMBL/GenBank/DDBJ whole genome shotgun (WGS) entry which is preliminary data.</text>
</comment>